<evidence type="ECO:0000259" key="9">
    <source>
        <dbReference type="PROSITE" id="PS50893"/>
    </source>
</evidence>
<dbReference type="InterPro" id="IPR003593">
    <property type="entry name" value="AAA+_ATPase"/>
</dbReference>
<dbReference type="GO" id="GO:0140359">
    <property type="term" value="F:ABC-type transporter activity"/>
    <property type="evidence" value="ECO:0007669"/>
    <property type="project" value="InterPro"/>
</dbReference>
<dbReference type="EMBL" id="CASHTH010001092">
    <property type="protein sequence ID" value="CAI8011244.1"/>
    <property type="molecule type" value="Genomic_DNA"/>
</dbReference>
<keyword evidence="6 8" id="KW-0472">Membrane</keyword>
<comment type="caution">
    <text evidence="10">The sequence shown here is derived from an EMBL/GenBank/DDBJ whole genome shotgun (WGS) entry which is preliminary data.</text>
</comment>
<dbReference type="GO" id="GO:0005319">
    <property type="term" value="F:lipid transporter activity"/>
    <property type="evidence" value="ECO:0007669"/>
    <property type="project" value="TreeGrafter"/>
</dbReference>
<dbReference type="InterPro" id="IPR003439">
    <property type="entry name" value="ABC_transporter-like_ATP-bd"/>
</dbReference>
<dbReference type="InterPro" id="IPR017871">
    <property type="entry name" value="ABC_transporter-like_CS"/>
</dbReference>
<evidence type="ECO:0000313" key="11">
    <source>
        <dbReference type="Proteomes" id="UP001174909"/>
    </source>
</evidence>
<proteinExistence type="predicted"/>
<dbReference type="GO" id="GO:0016887">
    <property type="term" value="F:ATP hydrolysis activity"/>
    <property type="evidence" value="ECO:0007669"/>
    <property type="project" value="InterPro"/>
</dbReference>
<keyword evidence="11" id="KW-1185">Reference proteome</keyword>
<organism evidence="10 11">
    <name type="scientific">Geodia barretti</name>
    <name type="common">Barrett's horny sponge</name>
    <dbReference type="NCBI Taxonomy" id="519541"/>
    <lineage>
        <taxon>Eukaryota</taxon>
        <taxon>Metazoa</taxon>
        <taxon>Porifera</taxon>
        <taxon>Demospongiae</taxon>
        <taxon>Heteroscleromorpha</taxon>
        <taxon>Tetractinellida</taxon>
        <taxon>Astrophorina</taxon>
        <taxon>Geodiidae</taxon>
        <taxon>Geodia</taxon>
    </lineage>
</organism>
<keyword evidence="4 10" id="KW-0067">ATP-binding</keyword>
<dbReference type="CDD" id="cd03263">
    <property type="entry name" value="ABC_subfamily_A"/>
    <property type="match status" value="1"/>
</dbReference>
<name>A0AA35W8J7_GEOBA</name>
<evidence type="ECO:0000256" key="7">
    <source>
        <dbReference type="SAM" id="MobiDB-lite"/>
    </source>
</evidence>
<feature type="transmembrane region" description="Helical" evidence="8">
    <location>
        <begin position="223"/>
        <end position="243"/>
    </location>
</feature>
<dbReference type="Proteomes" id="UP001174909">
    <property type="component" value="Unassembled WGS sequence"/>
</dbReference>
<evidence type="ECO:0000256" key="8">
    <source>
        <dbReference type="SAM" id="Phobius"/>
    </source>
</evidence>
<dbReference type="PANTHER" id="PTHR19229">
    <property type="entry name" value="ATP-BINDING CASSETTE TRANSPORTER SUBFAMILY A ABCA"/>
    <property type="match status" value="1"/>
</dbReference>
<dbReference type="InterPro" id="IPR027417">
    <property type="entry name" value="P-loop_NTPase"/>
</dbReference>
<feature type="region of interest" description="Disordered" evidence="7">
    <location>
        <begin position="467"/>
        <end position="487"/>
    </location>
</feature>
<evidence type="ECO:0000313" key="10">
    <source>
        <dbReference type="EMBL" id="CAI8011244.1"/>
    </source>
</evidence>
<keyword evidence="5 8" id="KW-1133">Transmembrane helix</keyword>
<evidence type="ECO:0000256" key="2">
    <source>
        <dbReference type="ARBA" id="ARBA00022692"/>
    </source>
</evidence>
<dbReference type="SUPFAM" id="SSF52540">
    <property type="entry name" value="P-loop containing nucleoside triphosphate hydrolases"/>
    <property type="match status" value="1"/>
</dbReference>
<dbReference type="GO" id="GO:0016020">
    <property type="term" value="C:membrane"/>
    <property type="evidence" value="ECO:0007669"/>
    <property type="project" value="UniProtKB-SubCell"/>
</dbReference>
<gene>
    <name evidence="10" type="ORF">GBAR_LOCUS7287</name>
</gene>
<feature type="transmembrane region" description="Helical" evidence="8">
    <location>
        <begin position="306"/>
        <end position="331"/>
    </location>
</feature>
<comment type="subcellular location">
    <subcellularLocation>
        <location evidence="1">Membrane</location>
        <topology evidence="1">Multi-pass membrane protein</topology>
    </subcellularLocation>
</comment>
<dbReference type="FunFam" id="3.40.50.300:FF:000933">
    <property type="entry name" value="ABC transporter A family member 7"/>
    <property type="match status" value="1"/>
</dbReference>
<feature type="transmembrane region" description="Helical" evidence="8">
    <location>
        <begin position="337"/>
        <end position="358"/>
    </location>
</feature>
<evidence type="ECO:0000256" key="4">
    <source>
        <dbReference type="ARBA" id="ARBA00022840"/>
    </source>
</evidence>
<keyword evidence="2 8" id="KW-0812">Transmembrane</keyword>
<dbReference type="PROSITE" id="PS50893">
    <property type="entry name" value="ABC_TRANSPORTER_2"/>
    <property type="match status" value="1"/>
</dbReference>
<dbReference type="GO" id="GO:0005524">
    <property type="term" value="F:ATP binding"/>
    <property type="evidence" value="ECO:0007669"/>
    <property type="project" value="UniProtKB-KW"/>
</dbReference>
<dbReference type="AlphaFoldDB" id="A0AA35W8J7"/>
<evidence type="ECO:0000256" key="3">
    <source>
        <dbReference type="ARBA" id="ARBA00022741"/>
    </source>
</evidence>
<evidence type="ECO:0000256" key="1">
    <source>
        <dbReference type="ARBA" id="ARBA00004141"/>
    </source>
</evidence>
<feature type="transmembrane region" description="Helical" evidence="8">
    <location>
        <begin position="412"/>
        <end position="433"/>
    </location>
</feature>
<evidence type="ECO:0000256" key="6">
    <source>
        <dbReference type="ARBA" id="ARBA00023136"/>
    </source>
</evidence>
<protein>
    <submittedName>
        <fullName evidence="10">ATP-binding cassette sub-family A member 3</fullName>
    </submittedName>
</protein>
<dbReference type="InterPro" id="IPR013525">
    <property type="entry name" value="ABC2_TM"/>
</dbReference>
<dbReference type="Gene3D" id="3.40.50.300">
    <property type="entry name" value="P-loop containing nucleotide triphosphate hydrolases"/>
    <property type="match status" value="1"/>
</dbReference>
<dbReference type="SMART" id="SM00382">
    <property type="entry name" value="AAA"/>
    <property type="match status" value="1"/>
</dbReference>
<dbReference type="PROSITE" id="PS00211">
    <property type="entry name" value="ABC_TRANSPORTER_1"/>
    <property type="match status" value="1"/>
</dbReference>
<keyword evidence="3" id="KW-0547">Nucleotide-binding</keyword>
<dbReference type="PANTHER" id="PTHR19229:SF250">
    <property type="entry name" value="ABC TRANSPORTER DOMAIN-CONTAINING PROTEIN-RELATED"/>
    <property type="match status" value="1"/>
</dbReference>
<dbReference type="Pfam" id="PF00005">
    <property type="entry name" value="ABC_tran"/>
    <property type="match status" value="1"/>
</dbReference>
<dbReference type="Pfam" id="PF12698">
    <property type="entry name" value="ABC2_membrane_3"/>
    <property type="match status" value="1"/>
</dbReference>
<dbReference type="InterPro" id="IPR026082">
    <property type="entry name" value="ABCA"/>
</dbReference>
<feature type="transmembrane region" description="Helical" evidence="8">
    <location>
        <begin position="270"/>
        <end position="294"/>
    </location>
</feature>
<sequence length="801" mass="89908">MGCSLLLRQLWLLLWKNFVLQIRRPIGTVFELLIPALALLVLVGIRQIPGVDVVYTCLATFESDYLQVPEDYGTIYYAPNNSNTTAIMREAVRKWPQLNGSLVALANETQLVNTLMNMSDQNPSGVCQPNGRAGVVFDDVDSERIVYTLRFPYEQEWATDQLTNSFVIDSASTSSSYMKYGFVNLQRIVEESIIAHVTRDQETVDVDLAMRQFPYPPTSQDPFLSRLGFSLSLLLMLAFIYTFSQIVKELVIEKETRIRESMLMMGLRQWVLWASWFIKQLLFMSVWVLAFPILMKYTNVWPKSAIFLLLIFFLLYVMSIIAFGFLVSVWFNSPRVSLIVSFILFFISFVPMLFIPFFTAKIPYGGKLALSLLSNTAFGQGAMVISHWEESRLGLQWDNVAKPLSIEEPLNMGAIFGMMICDIVLYLLLAWYIDAVKPGTYGIPKPLYFPLLPSYWTGKARKSSAADAEESSGWHDAQAHEKEPTDREAGIKIKGLTKVYDQGLFSRRGKTLAVDSLNLNMYEGQITALLGHNGAGKTTTISILTGLYTPTGGTAVINGYDIRSNMDQIRHSLGICPQHNVLFDRLTVREHLKLFAMLKGMPRKEVDREVASMLQDLQLVDKTKTAAKNLSGGMKRKLSVGIALIGGSKTVVLDEPTSGMDPYARRATWDLLAKHKEGRTILLTTHFMDEADLLGDRIAIMAEGRLMCSGSSLFLKSRYGVGYHLTLVKGESCDTDRLSELIKSTVPGSQLASDVSAELTFLLPSPPANTSPPSWTHSRHKEAVWVSPVLACLSRQWRRYL</sequence>
<feature type="compositionally biased region" description="Basic and acidic residues" evidence="7">
    <location>
        <begin position="477"/>
        <end position="487"/>
    </location>
</feature>
<accession>A0AA35W8J7</accession>
<feature type="domain" description="ABC transporter" evidence="9">
    <location>
        <begin position="491"/>
        <end position="728"/>
    </location>
</feature>
<reference evidence="10" key="1">
    <citation type="submission" date="2023-03" db="EMBL/GenBank/DDBJ databases">
        <authorList>
            <person name="Steffen K."/>
            <person name="Cardenas P."/>
        </authorList>
    </citation>
    <scope>NUCLEOTIDE SEQUENCE</scope>
</reference>
<evidence type="ECO:0000256" key="5">
    <source>
        <dbReference type="ARBA" id="ARBA00022989"/>
    </source>
</evidence>